<gene>
    <name evidence="4" type="ORF">Zmor_025868</name>
</gene>
<organism evidence="4 5">
    <name type="scientific">Zophobas morio</name>
    <dbReference type="NCBI Taxonomy" id="2755281"/>
    <lineage>
        <taxon>Eukaryota</taxon>
        <taxon>Metazoa</taxon>
        <taxon>Ecdysozoa</taxon>
        <taxon>Arthropoda</taxon>
        <taxon>Hexapoda</taxon>
        <taxon>Insecta</taxon>
        <taxon>Pterygota</taxon>
        <taxon>Neoptera</taxon>
        <taxon>Endopterygota</taxon>
        <taxon>Coleoptera</taxon>
        <taxon>Polyphaga</taxon>
        <taxon>Cucujiformia</taxon>
        <taxon>Tenebrionidae</taxon>
        <taxon>Zophobas</taxon>
    </lineage>
</organism>
<comment type="caution">
    <text evidence="4">The sequence shown here is derived from an EMBL/GenBank/DDBJ whole genome shotgun (WGS) entry which is preliminary data.</text>
</comment>
<dbReference type="Pfam" id="PF20700">
    <property type="entry name" value="Mutator"/>
    <property type="match status" value="1"/>
</dbReference>
<evidence type="ECO:0000313" key="4">
    <source>
        <dbReference type="EMBL" id="KAJ3643140.1"/>
    </source>
</evidence>
<dbReference type="SUPFAM" id="SSF52980">
    <property type="entry name" value="Restriction endonuclease-like"/>
    <property type="match status" value="1"/>
</dbReference>
<dbReference type="PANTHER" id="PTHR46609:SF8">
    <property type="entry name" value="YQAJ VIRAL RECOMBINASE DOMAIN-CONTAINING PROTEIN"/>
    <property type="match status" value="1"/>
</dbReference>
<accession>A0AA38HSZ5</accession>
<keyword evidence="5" id="KW-1185">Reference proteome</keyword>
<dbReference type="CDD" id="cd22343">
    <property type="entry name" value="PDDEXK_lambda_exonuclease-like"/>
    <property type="match status" value="1"/>
</dbReference>
<reference evidence="4" key="1">
    <citation type="journal article" date="2023" name="G3 (Bethesda)">
        <title>Whole genome assemblies of Zophobas morio and Tenebrio molitor.</title>
        <authorList>
            <person name="Kaur S."/>
            <person name="Stinson S.A."/>
            <person name="diCenzo G.C."/>
        </authorList>
    </citation>
    <scope>NUCLEOTIDE SEQUENCE</scope>
    <source>
        <strain evidence="4">QUZm001</strain>
    </source>
</reference>
<evidence type="ECO:0000259" key="3">
    <source>
        <dbReference type="Pfam" id="PF20700"/>
    </source>
</evidence>
<dbReference type="InterPro" id="IPR051703">
    <property type="entry name" value="NF-kappa-B_Signaling_Reg"/>
</dbReference>
<evidence type="ECO:0000313" key="5">
    <source>
        <dbReference type="Proteomes" id="UP001168821"/>
    </source>
</evidence>
<dbReference type="EMBL" id="JALNTZ010000008">
    <property type="protein sequence ID" value="KAJ3643140.1"/>
    <property type="molecule type" value="Genomic_DNA"/>
</dbReference>
<protein>
    <recommendedName>
        <fullName evidence="6">YqaJ viral recombinase domain-containing protein</fullName>
    </recommendedName>
</protein>
<name>A0AA38HSZ5_9CUCU</name>
<proteinExistence type="predicted"/>
<feature type="compositionally biased region" description="Polar residues" evidence="1">
    <location>
        <begin position="102"/>
        <end position="112"/>
    </location>
</feature>
<dbReference type="InterPro" id="IPR011335">
    <property type="entry name" value="Restrct_endonuc-II-like"/>
</dbReference>
<dbReference type="Pfam" id="PF09588">
    <property type="entry name" value="YqaJ"/>
    <property type="match status" value="1"/>
</dbReference>
<dbReference type="AlphaFoldDB" id="A0AA38HSZ5"/>
<evidence type="ECO:0008006" key="6">
    <source>
        <dbReference type="Google" id="ProtNLM"/>
    </source>
</evidence>
<dbReference type="Proteomes" id="UP001168821">
    <property type="component" value="Unassembled WGS sequence"/>
</dbReference>
<dbReference type="GO" id="GO:0006281">
    <property type="term" value="P:DNA repair"/>
    <property type="evidence" value="ECO:0007669"/>
    <property type="project" value="UniProtKB-ARBA"/>
</dbReference>
<dbReference type="PANTHER" id="PTHR46609">
    <property type="entry name" value="EXONUCLEASE, PHAGE-TYPE/RECB, C-TERMINAL DOMAIN-CONTAINING PROTEIN"/>
    <property type="match status" value="1"/>
</dbReference>
<dbReference type="InterPro" id="IPR019080">
    <property type="entry name" value="YqaJ_viral_recombinase"/>
</dbReference>
<feature type="domain" description="YqaJ viral recombinase" evidence="2">
    <location>
        <begin position="677"/>
        <end position="822"/>
    </location>
</feature>
<dbReference type="Gene3D" id="3.90.320.10">
    <property type="match status" value="1"/>
</dbReference>
<feature type="domain" description="Mutator-like transposase" evidence="3">
    <location>
        <begin position="124"/>
        <end position="485"/>
    </location>
</feature>
<feature type="region of interest" description="Disordered" evidence="1">
    <location>
        <begin position="90"/>
        <end position="112"/>
    </location>
</feature>
<evidence type="ECO:0000259" key="2">
    <source>
        <dbReference type="Pfam" id="PF09588"/>
    </source>
</evidence>
<evidence type="ECO:0000256" key="1">
    <source>
        <dbReference type="SAM" id="MobiDB-lite"/>
    </source>
</evidence>
<dbReference type="InterPro" id="IPR011604">
    <property type="entry name" value="PDDEXK-like_dom_sf"/>
</dbReference>
<dbReference type="InterPro" id="IPR049012">
    <property type="entry name" value="Mutator_transp_dom"/>
</dbReference>
<sequence>MAFSLHLVHTPSSSASRPVFPSAFLPIMHRANITTITNQLEVDSICNPSNDYEINDKRIQTEIREFVEPSCSNQLEVDSICNPSSDYEISDKRTETGEFDEPSSSSQLEIENISNPSSDYEISGRRIVDIKLIFESITSFKHLELFKCGACHLRIVKELRIGLISKFTLQCSMCKEVAIVSTDKIEPNHMDINKATVLGTISTGGGHSQLEELLAFCDIPCMSFRTFSHCQSDVASHIYETAHDLMLLAGKEEAQLATDAGDIDNDGIPKITVIADGAWCKRSYKTNYNASSGVGVIIGQRTKKILYLGIKNKYCFICARAKTLSQEPKTHNCFKNWTGTSTSMESEIIVEGFRQSVAMHGVKYAYLVGDGDSSVTRKLADARPYKNLVVHKIECRNHLLRNFCNHLKELTTRRVSSTRQIVTPDQRLLLKNNIRRFRSAIQSAVKYRCSESGSHEEKVASLRTDILNSIYHIFGDHSKCATYFCKDKDSANNYIPDMTRTGLLQDIRIVLNRIVQHADSLLLDMDNNSAECYNSVVAKFIGGKRINLAGRDSFQLRCQAAGISFNTGHYKYPHLIYKSITKRSPGKFVKSYMAQKKRIHENKLTRRQLFPEKYKKKIKLPAETDADYGPDAAAISNILPDSYEIEKKAFLDALQKTPLEINELQQKTIGQSNNRTWVEERYKRLTASVFGKICKMRHSTSCQATVKSLLYSTFSGSTATDWGKTHEPMAVEAFQIANDVTVEPCGLFIDANFGFLAASPDGLIGNNAIIEIKCPYSAAQTTPIDAILQKKLAYCTSNNGKIQLKKSSDYYFQIQGQLHITRRDICHFVIWTPLGIEVERISRDDVFWSQKMEYRLEQFYYNCLLPELLYPQHPKNLPIRDLRKREPQKTT</sequence>